<evidence type="ECO:0000313" key="2">
    <source>
        <dbReference type="EMBL" id="CAE0823997.1"/>
    </source>
</evidence>
<dbReference type="AlphaFoldDB" id="A0A6T2E303"/>
<dbReference type="EMBL" id="HBJA01102219">
    <property type="protein sequence ID" value="CAE0823997.1"/>
    <property type="molecule type" value="Transcribed_RNA"/>
</dbReference>
<proteinExistence type="predicted"/>
<feature type="compositionally biased region" description="Basic and acidic residues" evidence="1">
    <location>
        <begin position="285"/>
        <end position="294"/>
    </location>
</feature>
<accession>A0A6T2E303</accession>
<feature type="compositionally biased region" description="Low complexity" evidence="1">
    <location>
        <begin position="308"/>
        <end position="325"/>
    </location>
</feature>
<gene>
    <name evidence="2" type="ORF">EGYM00163_LOCUS35201</name>
    <name evidence="3" type="ORF">EGYM00163_LOCUS35202</name>
</gene>
<name>A0A6T2E303_9EUGL</name>
<reference evidence="3" key="1">
    <citation type="submission" date="2021-01" db="EMBL/GenBank/DDBJ databases">
        <authorList>
            <person name="Corre E."/>
            <person name="Pelletier E."/>
            <person name="Niang G."/>
            <person name="Scheremetjew M."/>
            <person name="Finn R."/>
            <person name="Kale V."/>
            <person name="Holt S."/>
            <person name="Cochrane G."/>
            <person name="Meng A."/>
            <person name="Brown T."/>
            <person name="Cohen L."/>
        </authorList>
    </citation>
    <scope>NUCLEOTIDE SEQUENCE</scope>
    <source>
        <strain evidence="3">CCMP1594</strain>
    </source>
</reference>
<evidence type="ECO:0000256" key="1">
    <source>
        <dbReference type="SAM" id="MobiDB-lite"/>
    </source>
</evidence>
<dbReference type="EMBL" id="HBJA01102220">
    <property type="protein sequence ID" value="CAE0823998.1"/>
    <property type="molecule type" value="Transcribed_RNA"/>
</dbReference>
<feature type="region of interest" description="Disordered" evidence="1">
    <location>
        <begin position="269"/>
        <end position="368"/>
    </location>
</feature>
<protein>
    <submittedName>
        <fullName evidence="3">Uncharacterized protein</fullName>
    </submittedName>
</protein>
<evidence type="ECO:0000313" key="3">
    <source>
        <dbReference type="EMBL" id="CAE0823998.1"/>
    </source>
</evidence>
<organism evidence="3">
    <name type="scientific">Eutreptiella gymnastica</name>
    <dbReference type="NCBI Taxonomy" id="73025"/>
    <lineage>
        <taxon>Eukaryota</taxon>
        <taxon>Discoba</taxon>
        <taxon>Euglenozoa</taxon>
        <taxon>Euglenida</taxon>
        <taxon>Spirocuta</taxon>
        <taxon>Euglenophyceae</taxon>
        <taxon>Eutreptiales</taxon>
        <taxon>Eutreptiaceae</taxon>
        <taxon>Eutreptiella</taxon>
    </lineage>
</organism>
<sequence>MLLQITQQIVYENGVAKLDAPLTAIEDIDDEIIYRDFSNTGSPYTYVSKIWELNKDRLCSSFQLHRLSISSETQSFQIQAAQAQQVKDALHCVAVMLRRPVVSFCIDPEEVIAMRVLKTHKKDFSNRTGCWLHFKWPARTVSVYGLDGAAASTYVCNVLSELRDCAANGGKNANGLQLVDFDYDRRYKTLLKKYVGYVESQSNVHMVITKDNIAHGQISVQFYGLQADIANALDVIRQDVLTRSVNEAGPCPAKVCSPGEILLPEQFQNRQQMQRNQRRNNRSGKKPESPRDKQSSPLGRLSNKHGRPVQPQPQQFRQMQPQPRQEVSMYQGPSDGMPLHQHPHEHDHQLLHPKPQPGPQPVPQHDLQEDPGQMVFVDVKGIQYPVMVVGPDQFVSGLQRHSITEGQDVPSQVPTQVVQDHGDVREQYNYNEDVQAQESPTAGMSRSALQELARARGPKMQLFSSYSMPTLPVSKNAPFQSLVDSPFQSVVDNAQRHSDALEHAQQQMASIYKVISCAGVDVKWVIMLLREIAKSKVQMDTVIEMLESSVTMQQFHDFEEDQE</sequence>